<dbReference type="STRING" id="37992.A0A4Z0YPM6"/>
<protein>
    <submittedName>
        <fullName evidence="2">Uncharacterized protein</fullName>
    </submittedName>
</protein>
<proteinExistence type="predicted"/>
<comment type="caution">
    <text evidence="2">The sequence shown here is derived from an EMBL/GenBank/DDBJ whole genome shotgun (WGS) entry which is preliminary data.</text>
</comment>
<evidence type="ECO:0000313" key="2">
    <source>
        <dbReference type="EMBL" id="TGJ80513.1"/>
    </source>
</evidence>
<dbReference type="EMBL" id="SKBN01000217">
    <property type="protein sequence ID" value="TGJ80513.1"/>
    <property type="molecule type" value="Genomic_DNA"/>
</dbReference>
<dbReference type="OrthoDB" id="2279190at2759"/>
<dbReference type="Proteomes" id="UP000297716">
    <property type="component" value="Unassembled WGS sequence"/>
</dbReference>
<name>A0A4Z0YPM6_9PEZI</name>
<gene>
    <name evidence="2" type="ORF">E0Z10_g8256</name>
</gene>
<feature type="region of interest" description="Disordered" evidence="1">
    <location>
        <begin position="1"/>
        <end position="62"/>
    </location>
</feature>
<evidence type="ECO:0000256" key="1">
    <source>
        <dbReference type="SAM" id="MobiDB-lite"/>
    </source>
</evidence>
<sequence length="97" mass="10123">MASQAAPATVPLKNNVYNSDSDSDGQARGGRRVQNGLSQTLPTSSGLSQPAGQLLRGATDEHGNQKPAALLVGIKLDLEAEVHLTARIRGDICIGLY</sequence>
<reference evidence="2 3" key="1">
    <citation type="submission" date="2019-03" db="EMBL/GenBank/DDBJ databases">
        <title>Draft genome sequence of Xylaria hypoxylon DSM 108379, a ubiquitous saprotrophic-parasitic fungi on hardwood.</title>
        <authorList>
            <person name="Buettner E."/>
            <person name="Leonhardt S."/>
            <person name="Gebauer A.M."/>
            <person name="Liers C."/>
            <person name="Hofrichter M."/>
            <person name="Kellner H."/>
        </authorList>
    </citation>
    <scope>NUCLEOTIDE SEQUENCE [LARGE SCALE GENOMIC DNA]</scope>
    <source>
        <strain evidence="2 3">DSM 108379</strain>
    </source>
</reference>
<organism evidence="2 3">
    <name type="scientific">Xylaria hypoxylon</name>
    <dbReference type="NCBI Taxonomy" id="37992"/>
    <lineage>
        <taxon>Eukaryota</taxon>
        <taxon>Fungi</taxon>
        <taxon>Dikarya</taxon>
        <taxon>Ascomycota</taxon>
        <taxon>Pezizomycotina</taxon>
        <taxon>Sordariomycetes</taxon>
        <taxon>Xylariomycetidae</taxon>
        <taxon>Xylariales</taxon>
        <taxon>Xylariaceae</taxon>
        <taxon>Xylaria</taxon>
    </lineage>
</organism>
<accession>A0A4Z0YPM6</accession>
<keyword evidence="3" id="KW-1185">Reference proteome</keyword>
<evidence type="ECO:0000313" key="3">
    <source>
        <dbReference type="Proteomes" id="UP000297716"/>
    </source>
</evidence>
<dbReference type="AlphaFoldDB" id="A0A4Z0YPM6"/>
<feature type="compositionally biased region" description="Polar residues" evidence="1">
    <location>
        <begin position="35"/>
        <end position="51"/>
    </location>
</feature>